<dbReference type="EMBL" id="JASNWA010000007">
    <property type="protein sequence ID" value="KAK3172754.1"/>
    <property type="molecule type" value="Genomic_DNA"/>
</dbReference>
<accession>A0AAD9Z6Y8</accession>
<evidence type="ECO:0000313" key="2">
    <source>
        <dbReference type="Proteomes" id="UP001276659"/>
    </source>
</evidence>
<name>A0AAD9Z6Y8_9LECA</name>
<gene>
    <name evidence="1" type="ORF">OEA41_006078</name>
</gene>
<protein>
    <submittedName>
        <fullName evidence="1">Uncharacterized protein</fullName>
    </submittedName>
</protein>
<reference evidence="1" key="1">
    <citation type="submission" date="2022-11" db="EMBL/GenBank/DDBJ databases">
        <title>Chromosomal genome sequence assembly and mating type (MAT) locus characterization of the leprose asexual lichenized fungus Lepraria neglecta (Nyl.) Erichsen.</title>
        <authorList>
            <person name="Allen J.L."/>
            <person name="Pfeffer B."/>
        </authorList>
    </citation>
    <scope>NUCLEOTIDE SEQUENCE</scope>
    <source>
        <strain evidence="1">Allen 5258</strain>
    </source>
</reference>
<sequence>MWKPVFVLWSLIALPTLTVLIGSIGGIINEAVNTITLWIGDHLPEKSGALSAMKGEVAKAKGSAFQGAKPPGFVEDGKADDAGTDDQAHAEAVKGIIQSMPGNQGDNAEHGAAGKHLRHYLLMKEMKNVVQYLDATPPRKYTYAEGTWFLKCWAKMNLTQFGTVGQGMCTKRK</sequence>
<dbReference type="Proteomes" id="UP001276659">
    <property type="component" value="Unassembled WGS sequence"/>
</dbReference>
<evidence type="ECO:0000313" key="1">
    <source>
        <dbReference type="EMBL" id="KAK3172754.1"/>
    </source>
</evidence>
<proteinExistence type="predicted"/>
<dbReference type="AlphaFoldDB" id="A0AAD9Z6Y8"/>
<keyword evidence="2" id="KW-1185">Reference proteome</keyword>
<comment type="caution">
    <text evidence="1">The sequence shown here is derived from an EMBL/GenBank/DDBJ whole genome shotgun (WGS) entry which is preliminary data.</text>
</comment>
<organism evidence="1 2">
    <name type="scientific">Lepraria neglecta</name>
    <dbReference type="NCBI Taxonomy" id="209136"/>
    <lineage>
        <taxon>Eukaryota</taxon>
        <taxon>Fungi</taxon>
        <taxon>Dikarya</taxon>
        <taxon>Ascomycota</taxon>
        <taxon>Pezizomycotina</taxon>
        <taxon>Lecanoromycetes</taxon>
        <taxon>OSLEUM clade</taxon>
        <taxon>Lecanoromycetidae</taxon>
        <taxon>Lecanorales</taxon>
        <taxon>Lecanorineae</taxon>
        <taxon>Stereocaulaceae</taxon>
        <taxon>Lepraria</taxon>
    </lineage>
</organism>